<dbReference type="SUPFAM" id="SSF48452">
    <property type="entry name" value="TPR-like"/>
    <property type="match status" value="1"/>
</dbReference>
<evidence type="ECO:0000313" key="2">
    <source>
        <dbReference type="EMBL" id="MFC4095832.1"/>
    </source>
</evidence>
<comment type="caution">
    <text evidence="2">The sequence shown here is derived from an EMBL/GenBank/DDBJ whole genome shotgun (WGS) entry which is preliminary data.</text>
</comment>
<gene>
    <name evidence="2" type="ORF">ACFOUT_08100</name>
</gene>
<dbReference type="Gene3D" id="1.25.40.390">
    <property type="match status" value="1"/>
</dbReference>
<dbReference type="EMBL" id="JBHSAW010000004">
    <property type="protein sequence ID" value="MFC4095832.1"/>
    <property type="molecule type" value="Genomic_DNA"/>
</dbReference>
<feature type="chain" id="PRO_5045534552" evidence="1">
    <location>
        <begin position="24"/>
        <end position="484"/>
    </location>
</feature>
<dbReference type="PROSITE" id="PS51257">
    <property type="entry name" value="PROKAR_LIPOPROTEIN"/>
    <property type="match status" value="1"/>
</dbReference>
<proteinExistence type="predicted"/>
<sequence>MKNRNKTISILFALVLITALFQACTKDFEDINTNPNQPIAVEPNLLLRQVIYDYGEQMSYEGFTAGNLLGQYSTALDFNLFDRHDLKSPQLGGNPWPIIYKNLRDNESILELALENPTHEVYEGPSRILKAYMAMALTDLFGDVPYYEAFRGDATTVTPAYDAQETIYLGEEGILDNLDKGIAALENYEGAIALEGDILFEGNLDGWIRFANSLILKALVRIGSQQDSSTELQALFDAGNFITQNEENAVFDFTNGEPNNFRLARLRIGDFNNFVLSETMEDILKDLEDPRIATFYRPFANSDSAEFNGLLNGIDASQTSINLADYSLAGTIFREETGRLDANFMTAWETHFLWAEAAERGWITANSTELYNTAVTQAFAYWGTDLPENYLSGPAALANGDALQQIITQKWIANIINGYEGWIEFRRTGFPQLRTISASLNNDLIPVRMPYPAEEQALNAENYQTAAANTNDNSINAPVWWDNE</sequence>
<protein>
    <submittedName>
        <fullName evidence="2">SusD/RagB family nutrient-binding outer membrane lipoprotein</fullName>
    </submittedName>
</protein>
<evidence type="ECO:0000313" key="3">
    <source>
        <dbReference type="Proteomes" id="UP001595814"/>
    </source>
</evidence>
<name>A0ABV8JNE9_9FLAO</name>
<keyword evidence="3" id="KW-1185">Reference proteome</keyword>
<dbReference type="InterPro" id="IPR041662">
    <property type="entry name" value="SusD-like_2"/>
</dbReference>
<keyword evidence="1" id="KW-0732">Signal</keyword>
<dbReference type="Proteomes" id="UP001595814">
    <property type="component" value="Unassembled WGS sequence"/>
</dbReference>
<organism evidence="2 3">
    <name type="scientific">Euzebyella saccharophila</name>
    <dbReference type="NCBI Taxonomy" id="679664"/>
    <lineage>
        <taxon>Bacteria</taxon>
        <taxon>Pseudomonadati</taxon>
        <taxon>Bacteroidota</taxon>
        <taxon>Flavobacteriia</taxon>
        <taxon>Flavobacteriales</taxon>
        <taxon>Flavobacteriaceae</taxon>
        <taxon>Euzebyella</taxon>
    </lineage>
</organism>
<dbReference type="Pfam" id="PF12771">
    <property type="entry name" value="SusD-like_2"/>
    <property type="match status" value="1"/>
</dbReference>
<keyword evidence="2" id="KW-0449">Lipoprotein</keyword>
<feature type="signal peptide" evidence="1">
    <location>
        <begin position="1"/>
        <end position="23"/>
    </location>
</feature>
<reference evidence="3" key="1">
    <citation type="journal article" date="2019" name="Int. J. Syst. Evol. Microbiol.">
        <title>The Global Catalogue of Microorganisms (GCM) 10K type strain sequencing project: providing services to taxonomists for standard genome sequencing and annotation.</title>
        <authorList>
            <consortium name="The Broad Institute Genomics Platform"/>
            <consortium name="The Broad Institute Genome Sequencing Center for Infectious Disease"/>
            <person name="Wu L."/>
            <person name="Ma J."/>
        </authorList>
    </citation>
    <scope>NUCLEOTIDE SEQUENCE [LARGE SCALE GENOMIC DNA]</scope>
    <source>
        <strain evidence="3">CECT 7477</strain>
    </source>
</reference>
<dbReference type="RefSeq" id="WP_192460522.1">
    <property type="nucleotide sequence ID" value="NZ_JACYFJ010000001.1"/>
</dbReference>
<dbReference type="InterPro" id="IPR011990">
    <property type="entry name" value="TPR-like_helical_dom_sf"/>
</dbReference>
<accession>A0ABV8JNE9</accession>
<evidence type="ECO:0000256" key="1">
    <source>
        <dbReference type="SAM" id="SignalP"/>
    </source>
</evidence>